<accession>A0A158Q6Y9</accession>
<evidence type="ECO:0000313" key="2">
    <source>
        <dbReference type="Proteomes" id="UP000050640"/>
    </source>
</evidence>
<feature type="compositionally biased region" description="Polar residues" evidence="1">
    <location>
        <begin position="173"/>
        <end position="195"/>
    </location>
</feature>
<name>A0A158Q6Y9_9BILA</name>
<protein>
    <submittedName>
        <fullName evidence="3">Uncharacterized protein</fullName>
    </submittedName>
</protein>
<feature type="compositionally biased region" description="Low complexity" evidence="1">
    <location>
        <begin position="84"/>
        <end position="94"/>
    </location>
</feature>
<keyword evidence="2" id="KW-1185">Reference proteome</keyword>
<reference evidence="3" key="1">
    <citation type="submission" date="2016-04" db="UniProtKB">
        <authorList>
            <consortium name="WormBaseParasite"/>
        </authorList>
    </citation>
    <scope>IDENTIFICATION</scope>
</reference>
<dbReference type="Proteomes" id="UP000050640">
    <property type="component" value="Unplaced"/>
</dbReference>
<feature type="region of interest" description="Disordered" evidence="1">
    <location>
        <begin position="173"/>
        <end position="220"/>
    </location>
</feature>
<feature type="region of interest" description="Disordered" evidence="1">
    <location>
        <begin position="69"/>
        <end position="135"/>
    </location>
</feature>
<sequence>MQISAQQLWQRTEKTFANTKFDLDPNLPFNGYARITTEVPDTSQEKSHLSVKIQPATVTATPFLLQTPPVAHQPTHVKPKSSKSKSQQQQQQQHQNDRILVNQQAPRAKSYHTISIDSSKSIQTGIKNPGTGSDQLQATIRNQKSPKSIIHDGQANPAGKTSLQDAFKILPLQQGNPTPQVSIANPLPQNSPRLLSSSTATTSSIPDIAHPSIASGNAESRSAVPIRQISSNSLWFNDTLPSFGTKKGKTKGNETNCSQDFQKIATEFQRKFPAQTARDIREKRLAEVIKQRLIDCDHKSKNNHWQNMIELLSKIKVSPRYFLFFFLTAKIFQN</sequence>
<organism evidence="2 3">
    <name type="scientific">Elaeophora elaphi</name>
    <dbReference type="NCBI Taxonomy" id="1147741"/>
    <lineage>
        <taxon>Eukaryota</taxon>
        <taxon>Metazoa</taxon>
        <taxon>Ecdysozoa</taxon>
        <taxon>Nematoda</taxon>
        <taxon>Chromadorea</taxon>
        <taxon>Rhabditida</taxon>
        <taxon>Spirurina</taxon>
        <taxon>Spiruromorpha</taxon>
        <taxon>Filarioidea</taxon>
        <taxon>Onchocercidae</taxon>
        <taxon>Elaeophora</taxon>
    </lineage>
</organism>
<proteinExistence type="predicted"/>
<feature type="compositionally biased region" description="Polar residues" evidence="1">
    <location>
        <begin position="112"/>
        <end position="135"/>
    </location>
</feature>
<evidence type="ECO:0000256" key="1">
    <source>
        <dbReference type="SAM" id="MobiDB-lite"/>
    </source>
</evidence>
<dbReference type="WBParaSite" id="EEL_0000095501-mRNA-1">
    <property type="protein sequence ID" value="EEL_0000095501-mRNA-1"/>
    <property type="gene ID" value="EEL_0000095501"/>
</dbReference>
<evidence type="ECO:0000313" key="3">
    <source>
        <dbReference type="WBParaSite" id="EEL_0000095501-mRNA-1"/>
    </source>
</evidence>
<dbReference type="AlphaFoldDB" id="A0A158Q6Y9"/>